<name>A0A1H9RYN4_9SPHI</name>
<dbReference type="STRING" id="390241.SAMN04488023_1163"/>
<proteinExistence type="predicted"/>
<organism evidence="1 2">
    <name type="scientific">Pedobacter rhizosphaerae</name>
    <dbReference type="NCBI Taxonomy" id="390241"/>
    <lineage>
        <taxon>Bacteria</taxon>
        <taxon>Pseudomonadati</taxon>
        <taxon>Bacteroidota</taxon>
        <taxon>Sphingobacteriia</taxon>
        <taxon>Sphingobacteriales</taxon>
        <taxon>Sphingobacteriaceae</taxon>
        <taxon>Pedobacter</taxon>
    </lineage>
</organism>
<gene>
    <name evidence="1" type="ORF">SAMN04488023_1163</name>
</gene>
<reference evidence="1 2" key="1">
    <citation type="submission" date="2016-10" db="EMBL/GenBank/DDBJ databases">
        <authorList>
            <person name="de Groot N.N."/>
        </authorList>
    </citation>
    <scope>NUCLEOTIDE SEQUENCE [LARGE SCALE GENOMIC DNA]</scope>
    <source>
        <strain evidence="1 2">DSM 18610</strain>
    </source>
</reference>
<keyword evidence="2" id="KW-1185">Reference proteome</keyword>
<accession>A0A1H9RYN4</accession>
<sequence length="69" mass="8477">MSFVNRIITTKNSVKRVFTIAFNKKMFWLTYLYLNQFFISKHFYLFWTCYPDEYKNVRLNIYTPISASI</sequence>
<evidence type="ECO:0000313" key="2">
    <source>
        <dbReference type="Proteomes" id="UP000199572"/>
    </source>
</evidence>
<evidence type="ECO:0000313" key="1">
    <source>
        <dbReference type="EMBL" id="SER77233.1"/>
    </source>
</evidence>
<dbReference type="Proteomes" id="UP000199572">
    <property type="component" value="Unassembled WGS sequence"/>
</dbReference>
<protein>
    <submittedName>
        <fullName evidence="1">Uncharacterized protein</fullName>
    </submittedName>
</protein>
<dbReference type="EMBL" id="FOGG01000016">
    <property type="protein sequence ID" value="SER77233.1"/>
    <property type="molecule type" value="Genomic_DNA"/>
</dbReference>
<dbReference type="AlphaFoldDB" id="A0A1H9RYN4"/>